<reference evidence="3" key="1">
    <citation type="submission" date="2015-07" db="EMBL/GenBank/DDBJ databases">
        <title>Near-Complete Genome Sequence of the Cellulolytic Bacterium Bacteroides (Pseudobacteroides) cellulosolvens ATCC 35603.</title>
        <authorList>
            <person name="Dassa B."/>
            <person name="Utturkar S.M."/>
            <person name="Klingeman D.M."/>
            <person name="Hurt R.A."/>
            <person name="Keller M."/>
            <person name="Xu J."/>
            <person name="Reddy Y.H.K."/>
            <person name="Borovok I."/>
            <person name="Grinberg I.R."/>
            <person name="Lamed R."/>
            <person name="Zhivin O."/>
            <person name="Bayer E.A."/>
            <person name="Brown S.D."/>
        </authorList>
    </citation>
    <scope>NUCLEOTIDE SEQUENCE [LARGE SCALE GENOMIC DNA]</scope>
    <source>
        <strain evidence="3">DSM 2933</strain>
    </source>
</reference>
<keyword evidence="3" id="KW-1185">Reference proteome</keyword>
<dbReference type="RefSeq" id="WP_036945460.1">
    <property type="nucleotide sequence ID" value="NZ_JQKC01000052.1"/>
</dbReference>
<dbReference type="OrthoDB" id="10002844at2"/>
<evidence type="ECO:0000313" key="2">
    <source>
        <dbReference type="EMBL" id="KNY26331.1"/>
    </source>
</evidence>
<gene>
    <name evidence="2" type="ORF">Bccel_1593</name>
</gene>
<dbReference type="EMBL" id="LGTC01000001">
    <property type="protein sequence ID" value="KNY26331.1"/>
    <property type="molecule type" value="Genomic_DNA"/>
</dbReference>
<accession>A0A0L6JKE6</accession>
<feature type="region of interest" description="Disordered" evidence="1">
    <location>
        <begin position="44"/>
        <end position="75"/>
    </location>
</feature>
<protein>
    <recommendedName>
        <fullName evidence="4">Rho termination factor N-terminal domain-containing protein</fullName>
    </recommendedName>
</protein>
<evidence type="ECO:0000313" key="3">
    <source>
        <dbReference type="Proteomes" id="UP000036923"/>
    </source>
</evidence>
<sequence>MKFYGHGVIWDKENDEVLCKFVNGEFVTEDIVIIEKLKNLNYSCDEQDNQDNDKSSDDIKDEESNSNDNENKDINYSELSFQDLKKVAKEKGIKLERSMKQEDILEALTKVGE</sequence>
<dbReference type="AlphaFoldDB" id="A0A0L6JKE6"/>
<dbReference type="STRING" id="398512.Bccel_1593"/>
<evidence type="ECO:0008006" key="4">
    <source>
        <dbReference type="Google" id="ProtNLM"/>
    </source>
</evidence>
<proteinExistence type="predicted"/>
<name>A0A0L6JKE6_9FIRM</name>
<organism evidence="2 3">
    <name type="scientific">Pseudobacteroides cellulosolvens ATCC 35603 = DSM 2933</name>
    <dbReference type="NCBI Taxonomy" id="398512"/>
    <lineage>
        <taxon>Bacteria</taxon>
        <taxon>Bacillati</taxon>
        <taxon>Bacillota</taxon>
        <taxon>Clostridia</taxon>
        <taxon>Eubacteriales</taxon>
        <taxon>Oscillospiraceae</taxon>
        <taxon>Pseudobacteroides</taxon>
    </lineage>
</organism>
<evidence type="ECO:0000256" key="1">
    <source>
        <dbReference type="SAM" id="MobiDB-lite"/>
    </source>
</evidence>
<dbReference type="Proteomes" id="UP000036923">
    <property type="component" value="Unassembled WGS sequence"/>
</dbReference>
<comment type="caution">
    <text evidence="2">The sequence shown here is derived from an EMBL/GenBank/DDBJ whole genome shotgun (WGS) entry which is preliminary data.</text>
</comment>